<organism evidence="2 3">
    <name type="scientific">Acidocella aminolytica 101 = DSM 11237</name>
    <dbReference type="NCBI Taxonomy" id="1120923"/>
    <lineage>
        <taxon>Bacteria</taxon>
        <taxon>Pseudomonadati</taxon>
        <taxon>Pseudomonadota</taxon>
        <taxon>Alphaproteobacteria</taxon>
        <taxon>Acetobacterales</taxon>
        <taxon>Acidocellaceae</taxon>
        <taxon>Acidocella</taxon>
    </lineage>
</organism>
<reference evidence="2 3" key="1">
    <citation type="submission" date="2012-11" db="EMBL/GenBank/DDBJ databases">
        <title>Whole genome sequence of Acidocella aminolytica 101 = DSM 11237.</title>
        <authorList>
            <person name="Azuma Y."/>
            <person name="Higashiura N."/>
            <person name="Hirakawa H."/>
            <person name="Matsushita K."/>
        </authorList>
    </citation>
    <scope>NUCLEOTIDE SEQUENCE [LARGE SCALE GENOMIC DNA]</scope>
    <source>
        <strain evidence="3">101 / DSM 11237</strain>
    </source>
</reference>
<dbReference type="InterPro" id="IPR035093">
    <property type="entry name" value="RelE/ParE_toxin_dom_sf"/>
</dbReference>
<comment type="caution">
    <text evidence="2">The sequence shown here is derived from an EMBL/GenBank/DDBJ whole genome shotgun (WGS) entry which is preliminary data.</text>
</comment>
<dbReference type="STRING" id="1120923.SAMN02746095_02112"/>
<dbReference type="InterPro" id="IPR007712">
    <property type="entry name" value="RelE/ParE_toxin"/>
</dbReference>
<dbReference type="Pfam" id="PF05016">
    <property type="entry name" value="ParE_toxin"/>
    <property type="match status" value="1"/>
</dbReference>
<evidence type="ECO:0000256" key="1">
    <source>
        <dbReference type="ARBA" id="ARBA00022649"/>
    </source>
</evidence>
<dbReference type="EMBL" id="BANC01000133">
    <property type="protein sequence ID" value="GAN81986.1"/>
    <property type="molecule type" value="Genomic_DNA"/>
</dbReference>
<evidence type="ECO:0000313" key="3">
    <source>
        <dbReference type="Proteomes" id="UP000032668"/>
    </source>
</evidence>
<evidence type="ECO:0000313" key="2">
    <source>
        <dbReference type="EMBL" id="GAN81986.1"/>
    </source>
</evidence>
<name>A0A0D6PKP3_9PROT</name>
<proteinExistence type="predicted"/>
<sequence>MTRAVIFAPEAEDDLLQLYDFIADRSGPDHAYGYAERIRSYCLAFETFPERGIRRDDLRPGLRLVRFEQRVTIAFHLTPAAVVIDRILYGGRDAEGLLADE</sequence>
<dbReference type="AlphaFoldDB" id="A0A0D6PKP3"/>
<protein>
    <submittedName>
        <fullName evidence="2">Plasmid stabilization system</fullName>
    </submittedName>
</protein>
<dbReference type="OrthoDB" id="8369899at2"/>
<keyword evidence="3" id="KW-1185">Reference proteome</keyword>
<keyword evidence="1" id="KW-1277">Toxin-antitoxin system</keyword>
<dbReference type="RefSeq" id="WP_048880373.1">
    <property type="nucleotide sequence ID" value="NZ_BANC01000133.1"/>
</dbReference>
<gene>
    <name evidence="2" type="ORF">Aam_135_006</name>
</gene>
<dbReference type="Gene3D" id="3.30.2310.20">
    <property type="entry name" value="RelE-like"/>
    <property type="match status" value="1"/>
</dbReference>
<dbReference type="Proteomes" id="UP000032668">
    <property type="component" value="Unassembled WGS sequence"/>
</dbReference>
<accession>A0A0D6PKP3</accession>